<name>A0AAN5CWY6_9BILA</name>
<organism evidence="2 3">
    <name type="scientific">Pristionchus mayeri</name>
    <dbReference type="NCBI Taxonomy" id="1317129"/>
    <lineage>
        <taxon>Eukaryota</taxon>
        <taxon>Metazoa</taxon>
        <taxon>Ecdysozoa</taxon>
        <taxon>Nematoda</taxon>
        <taxon>Chromadorea</taxon>
        <taxon>Rhabditida</taxon>
        <taxon>Rhabditina</taxon>
        <taxon>Diplogasteromorpha</taxon>
        <taxon>Diplogasteroidea</taxon>
        <taxon>Neodiplogasteridae</taxon>
        <taxon>Pristionchus</taxon>
    </lineage>
</organism>
<sequence>SLFSSMAEAPPTTRVRMEMWKSLCCRTTKVNDQSTVPPPPQANGETADKKVESIQLTVTRQPGAKDDEVVLFVSPQLLARGLLGKIVKSVEKKQLTIAQMEMKVIPKADLDKFFASRKLKHKQEEKAPSLILSVKGEDAMRRVAESCQEIGKQHALTRLDLVWSASSKEAKKDLQLLFPPKSEFVIPPSPIAIPQQNEETSDEAGEEAAMDDPAQEVSIEEPKDSPKEPAPA</sequence>
<feature type="region of interest" description="Disordered" evidence="1">
    <location>
        <begin position="29"/>
        <end position="49"/>
    </location>
</feature>
<feature type="compositionally biased region" description="Basic and acidic residues" evidence="1">
    <location>
        <begin position="220"/>
        <end position="232"/>
    </location>
</feature>
<keyword evidence="3" id="KW-1185">Reference proteome</keyword>
<protein>
    <submittedName>
        <fullName evidence="2">Uncharacterized protein</fullName>
    </submittedName>
</protein>
<dbReference type="Gene3D" id="3.30.70.141">
    <property type="entry name" value="Nucleoside diphosphate kinase-like domain"/>
    <property type="match status" value="1"/>
</dbReference>
<evidence type="ECO:0000256" key="1">
    <source>
        <dbReference type="SAM" id="MobiDB-lite"/>
    </source>
</evidence>
<proteinExistence type="predicted"/>
<dbReference type="AlphaFoldDB" id="A0AAN5CWY6"/>
<accession>A0AAN5CWY6</accession>
<comment type="caution">
    <text evidence="2">The sequence shown here is derived from an EMBL/GenBank/DDBJ whole genome shotgun (WGS) entry which is preliminary data.</text>
</comment>
<feature type="region of interest" description="Disordered" evidence="1">
    <location>
        <begin position="187"/>
        <end position="232"/>
    </location>
</feature>
<evidence type="ECO:0000313" key="2">
    <source>
        <dbReference type="EMBL" id="GMR52596.1"/>
    </source>
</evidence>
<dbReference type="InterPro" id="IPR036850">
    <property type="entry name" value="NDK-like_dom_sf"/>
</dbReference>
<dbReference type="Proteomes" id="UP001328107">
    <property type="component" value="Unassembled WGS sequence"/>
</dbReference>
<reference evidence="3" key="1">
    <citation type="submission" date="2022-10" db="EMBL/GenBank/DDBJ databases">
        <title>Genome assembly of Pristionchus species.</title>
        <authorList>
            <person name="Yoshida K."/>
            <person name="Sommer R.J."/>
        </authorList>
    </citation>
    <scope>NUCLEOTIDE SEQUENCE [LARGE SCALE GENOMIC DNA]</scope>
    <source>
        <strain evidence="3">RS5460</strain>
    </source>
</reference>
<dbReference type="SUPFAM" id="SSF54919">
    <property type="entry name" value="Nucleoside diphosphate kinase, NDK"/>
    <property type="match status" value="1"/>
</dbReference>
<feature type="compositionally biased region" description="Acidic residues" evidence="1">
    <location>
        <begin position="199"/>
        <end position="214"/>
    </location>
</feature>
<evidence type="ECO:0000313" key="3">
    <source>
        <dbReference type="Proteomes" id="UP001328107"/>
    </source>
</evidence>
<gene>
    <name evidence="2" type="ORF">PMAYCL1PPCAC_22791</name>
</gene>
<dbReference type="EMBL" id="BTRK01000005">
    <property type="protein sequence ID" value="GMR52596.1"/>
    <property type="molecule type" value="Genomic_DNA"/>
</dbReference>
<feature type="non-terminal residue" evidence="2">
    <location>
        <position position="1"/>
    </location>
</feature>